<dbReference type="Proteomes" id="UP000007431">
    <property type="component" value="Unassembled WGS sequence"/>
</dbReference>
<evidence type="ECO:0000256" key="2">
    <source>
        <dbReference type="SAM" id="MobiDB-lite"/>
    </source>
</evidence>
<evidence type="ECO:0000256" key="1">
    <source>
        <dbReference type="SAM" id="Coils"/>
    </source>
</evidence>
<feature type="region of interest" description="Disordered" evidence="2">
    <location>
        <begin position="1"/>
        <end position="21"/>
    </location>
</feature>
<proteinExistence type="predicted"/>
<dbReference type="eggNOG" id="ENOG502SGPP">
    <property type="taxonomic scope" value="Eukaryota"/>
</dbReference>
<gene>
    <name evidence="3" type="ORF">SCHCODRAFT_238585</name>
</gene>
<evidence type="ECO:0000313" key="3">
    <source>
        <dbReference type="EMBL" id="EFI91400.1"/>
    </source>
</evidence>
<dbReference type="HOGENOM" id="CLU_012650_0_0_1"/>
<feature type="region of interest" description="Disordered" evidence="2">
    <location>
        <begin position="122"/>
        <end position="197"/>
    </location>
</feature>
<dbReference type="EMBL" id="GL377317">
    <property type="protein sequence ID" value="EFI91400.1"/>
    <property type="molecule type" value="Genomic_DNA"/>
</dbReference>
<feature type="region of interest" description="Disordered" evidence="2">
    <location>
        <begin position="38"/>
        <end position="89"/>
    </location>
</feature>
<feature type="compositionally biased region" description="Low complexity" evidence="2">
    <location>
        <begin position="1"/>
        <end position="14"/>
    </location>
</feature>
<keyword evidence="4" id="KW-1185">Reference proteome</keyword>
<dbReference type="OrthoDB" id="3035389at2759"/>
<dbReference type="VEuPathDB" id="FungiDB:SCHCODRAFT_02673618"/>
<feature type="compositionally biased region" description="Basic and acidic residues" evidence="2">
    <location>
        <begin position="41"/>
        <end position="53"/>
    </location>
</feature>
<protein>
    <recommendedName>
        <fullName evidence="5">JmjC domain-containing protein</fullName>
    </recommendedName>
</protein>
<reference evidence="3 4" key="1">
    <citation type="journal article" date="2010" name="Nat. Biotechnol.">
        <title>Genome sequence of the model mushroom Schizophyllum commune.</title>
        <authorList>
            <person name="Ohm R.A."/>
            <person name="de Jong J.F."/>
            <person name="Lugones L.G."/>
            <person name="Aerts A."/>
            <person name="Kothe E."/>
            <person name="Stajich J.E."/>
            <person name="de Vries R.P."/>
            <person name="Record E."/>
            <person name="Levasseur A."/>
            <person name="Baker S.E."/>
            <person name="Bartholomew K.A."/>
            <person name="Coutinho P.M."/>
            <person name="Erdmann S."/>
            <person name="Fowler T.J."/>
            <person name="Gathman A.C."/>
            <person name="Lombard V."/>
            <person name="Henrissat B."/>
            <person name="Knabe N."/>
            <person name="Kuees U."/>
            <person name="Lilly W.W."/>
            <person name="Lindquist E."/>
            <person name="Lucas S."/>
            <person name="Magnuson J.K."/>
            <person name="Piumi F."/>
            <person name="Raudaskoski M."/>
            <person name="Salamov A."/>
            <person name="Schmutz J."/>
            <person name="Schwarze F.W.M.R."/>
            <person name="vanKuyk P.A."/>
            <person name="Horton J.S."/>
            <person name="Grigoriev I.V."/>
            <person name="Woesten H.A.B."/>
        </authorList>
    </citation>
    <scope>NUCLEOTIDE SEQUENCE [LARGE SCALE GENOMIC DNA]</scope>
    <source>
        <strain evidence="4">H4-8 / FGSC 9210</strain>
    </source>
</reference>
<dbReference type="RefSeq" id="XP_003026303.1">
    <property type="nucleotide sequence ID" value="XM_003026257.1"/>
</dbReference>
<feature type="compositionally biased region" description="Acidic residues" evidence="2">
    <location>
        <begin position="1059"/>
        <end position="1077"/>
    </location>
</feature>
<evidence type="ECO:0000313" key="4">
    <source>
        <dbReference type="Proteomes" id="UP000007431"/>
    </source>
</evidence>
<organism evidence="4">
    <name type="scientific">Schizophyllum commune (strain H4-8 / FGSC 9210)</name>
    <name type="common">Split gill fungus</name>
    <dbReference type="NCBI Taxonomy" id="578458"/>
    <lineage>
        <taxon>Eukaryota</taxon>
        <taxon>Fungi</taxon>
        <taxon>Dikarya</taxon>
        <taxon>Basidiomycota</taxon>
        <taxon>Agaricomycotina</taxon>
        <taxon>Agaricomycetes</taxon>
        <taxon>Agaricomycetidae</taxon>
        <taxon>Agaricales</taxon>
        <taxon>Schizophyllaceae</taxon>
        <taxon>Schizophyllum</taxon>
    </lineage>
</organism>
<feature type="coiled-coil region" evidence="1">
    <location>
        <begin position="400"/>
        <end position="427"/>
    </location>
</feature>
<name>D8QKU1_SCHCM</name>
<dbReference type="InParanoid" id="D8QKU1"/>
<dbReference type="AlphaFoldDB" id="D8QKU1"/>
<evidence type="ECO:0008006" key="5">
    <source>
        <dbReference type="Google" id="ProtNLM"/>
    </source>
</evidence>
<dbReference type="KEGG" id="scm:SCHCO_02673618"/>
<keyword evidence="1" id="KW-0175">Coiled coil</keyword>
<feature type="region of interest" description="Disordered" evidence="2">
    <location>
        <begin position="1051"/>
        <end position="1077"/>
    </location>
</feature>
<accession>D8QKU1</accession>
<dbReference type="GeneID" id="9593034"/>
<sequence length="1077" mass="120012">MSSSPSPGSSHSAPTIPAKRKWTSKMMKTWVATDPSLTEPVVHHGDKKAAARLERKKKQRIDHEAAKLAPPTHRLIYPPNHARAPPPQPKLDLDGLFSFFDDNEGTKDEPDTITAGAQNVATPATHQDEVHGSHSIADGADMTPDDAGPSENADLRKEGHVPQGGDRTAAQADTCGGHPPLGSHQVHRGENDNRDWNTQLSGIVRPASAPPYNAASYTFNATSDNDATTGRAMIGDRSSPSRSSFSAGAPLTSSTFTRRDIDIRMREKAVNSREDFVHERKAAVDKREQEVNRREVTMKTREASVNKREHTVHKREVAIDNREAAVDNREAAVNNREDAADKRDEAVRIREDSVAMRAHASELRLNDIERREAEAAALQHTLGDREVALAKREVHLNMRANDLDKRMNELDTRHNELINRADDLAMREEALTRLEGDMKIRCEDLEKRLQAVAHREVLSAERHDALEKREEATATREEDITRREEALRKGLEALTLRKDAHVGHDIPVPHMEGKGDGAESFNVGWRKFGPQGRDIILWPTNLVTTTPFVPDVRRGKRGRNKLKWDCTYVKTVARTFKSSRDRPDLCVHATFTTREAAFKLIAECTANGKPLVFDNFPDSVAWAQACTSVDDDPFMNPLTWSIDRLEGVVGANVLTPRDFQDAPLREKNPLAPYATATLLDFHAWLKMPDKVRCILDLTCGFPQRDNVTDRIADNVIETISSTPGNRYSGHFNVAADIMKTLDWFLLHTAGFLTFGHIDASGMATSAEIRGGGLKEWFIFVATNMPKPQPGDTRLQRRRVHARLILRVLELIQAASTDSLEAPKSVHGVAPDWQVDGCIIELRPGMKYYQPAGTVHGAFTPVPTAAAGKHYFTYDDLHRMEVSRRVQIAKDGVTNHNHNCGVQLMLISMAAALPIRSTTGQVFYRKPMIAMALMLVRPKDYIKEAEAPEQLSGDDDKETKAKNAERLAEYTMTERLRSDTWAEEGTAFDRLAYTVATTILIACKTKYPGDSRAKAPGPEYILEGERWDDPGPPLDVRGLMDDLRVKHVDEVTKRFAPSDSEPDSEAESDSESDLTDLD</sequence>